<gene>
    <name evidence="11 13" type="primary">pyrH</name>
    <name evidence="13" type="ORF">Poly59_49950</name>
</gene>
<feature type="binding site" evidence="11">
    <location>
        <position position="104"/>
    </location>
    <ligand>
        <name>ATP</name>
        <dbReference type="ChEBI" id="CHEBI:30616"/>
    </ligand>
</feature>
<dbReference type="GO" id="GO:0033862">
    <property type="term" value="F:UMP kinase activity"/>
    <property type="evidence" value="ECO:0007669"/>
    <property type="project" value="UniProtKB-EC"/>
</dbReference>
<dbReference type="EMBL" id="SJPX01000005">
    <property type="protein sequence ID" value="TWU48149.1"/>
    <property type="molecule type" value="Genomic_DNA"/>
</dbReference>
<comment type="similarity">
    <text evidence="3 11">Belongs to the UMP kinase family.</text>
</comment>
<protein>
    <recommendedName>
        <fullName evidence="11">Uridylate kinase</fullName>
        <shortName evidence="11">UK</shortName>
        <ecNumber evidence="11">2.7.4.22</ecNumber>
    </recommendedName>
    <alternativeName>
        <fullName evidence="11">Uridine monophosphate kinase</fullName>
        <shortName evidence="11">UMP kinase</shortName>
        <shortName evidence="11">UMPK</shortName>
    </alternativeName>
</protein>
<dbReference type="GO" id="GO:0044210">
    <property type="term" value="P:'de novo' CTP biosynthetic process"/>
    <property type="evidence" value="ECO:0007669"/>
    <property type="project" value="UniProtKB-UniRule"/>
</dbReference>
<comment type="caution">
    <text evidence="11">Lacks conserved residue(s) required for the propagation of feature annotation.</text>
</comment>
<feature type="binding site" evidence="11">
    <location>
        <begin position="182"/>
        <end position="189"/>
    </location>
    <ligand>
        <name>UMP</name>
        <dbReference type="ChEBI" id="CHEBI:57865"/>
    </ligand>
</feature>
<dbReference type="EC" id="2.7.4.22" evidence="11"/>
<feature type="binding site" evidence="11">
    <location>
        <position position="215"/>
    </location>
    <ligand>
        <name>ATP</name>
        <dbReference type="ChEBI" id="CHEBI:30616"/>
    </ligand>
</feature>
<reference evidence="13 14" key="1">
    <citation type="submission" date="2019-02" db="EMBL/GenBank/DDBJ databases">
        <title>Deep-cultivation of Planctomycetes and their phenomic and genomic characterization uncovers novel biology.</title>
        <authorList>
            <person name="Wiegand S."/>
            <person name="Jogler M."/>
            <person name="Boedeker C."/>
            <person name="Pinto D."/>
            <person name="Vollmers J."/>
            <person name="Rivas-Marin E."/>
            <person name="Kohn T."/>
            <person name="Peeters S.H."/>
            <person name="Heuer A."/>
            <person name="Rast P."/>
            <person name="Oberbeckmann S."/>
            <person name="Bunk B."/>
            <person name="Jeske O."/>
            <person name="Meyerdierks A."/>
            <person name="Storesund J.E."/>
            <person name="Kallscheuer N."/>
            <person name="Luecker S."/>
            <person name="Lage O.M."/>
            <person name="Pohl T."/>
            <person name="Merkel B.J."/>
            <person name="Hornburger P."/>
            <person name="Mueller R.-W."/>
            <person name="Bruemmer F."/>
            <person name="Labrenz M."/>
            <person name="Spormann A.M."/>
            <person name="Op Den Camp H."/>
            <person name="Overmann J."/>
            <person name="Amann R."/>
            <person name="Jetten M.S.M."/>
            <person name="Mascher T."/>
            <person name="Medema M.H."/>
            <person name="Devos D.P."/>
            <person name="Kaster A.-K."/>
            <person name="Ovreas L."/>
            <person name="Rohde M."/>
            <person name="Galperin M.Y."/>
            <person name="Jogler C."/>
        </authorList>
    </citation>
    <scope>NUCLEOTIDE SEQUENCE [LARGE SCALE GENOMIC DNA]</scope>
    <source>
        <strain evidence="13 14">Poly59</strain>
    </source>
</reference>
<dbReference type="CDD" id="cd04254">
    <property type="entry name" value="AAK_UMPK-PyrH-Ec"/>
    <property type="match status" value="1"/>
</dbReference>
<dbReference type="InterPro" id="IPR001048">
    <property type="entry name" value="Asp/Glu/Uridylate_kinase"/>
</dbReference>
<dbReference type="Gene3D" id="3.40.1160.10">
    <property type="entry name" value="Acetylglutamate kinase-like"/>
    <property type="match status" value="1"/>
</dbReference>
<sequence length="290" mass="31232">MYDSIQIVGAGRFNVFNREHRQTPRFNHHHDSPPAILSMPIDADSPTSLQYKRVILKLSGESLADSGGRGISGEESGQIAQQIKSAHKSGCQIAIVIGGGNILRGGQFSGANALVQEATAHYMGMLATVINSLAMQDTLESIGLTTRVMSAVAMDKVCETFIRRRAIEHLEKGHVVILAAGIGNPFVTTDTAAAQRALELDADVVLKATRVDGVYSDDPEKNPHAVLYESLTYAEVIQKNLKVMDATAIALCNEHAKPILVFNFKKDGNIVKAIKGDTVGTWIGSTQKPK</sequence>
<keyword evidence="8 11" id="KW-0067">ATP-binding</keyword>
<dbReference type="PANTHER" id="PTHR42833:SF4">
    <property type="entry name" value="URIDYLATE KINASE PUMPKIN, CHLOROPLASTIC"/>
    <property type="match status" value="1"/>
</dbReference>
<evidence type="ECO:0000256" key="8">
    <source>
        <dbReference type="ARBA" id="ARBA00022840"/>
    </source>
</evidence>
<dbReference type="Pfam" id="PF00696">
    <property type="entry name" value="AA_kinase"/>
    <property type="match status" value="1"/>
</dbReference>
<evidence type="ECO:0000313" key="13">
    <source>
        <dbReference type="EMBL" id="TWU48149.1"/>
    </source>
</evidence>
<evidence type="ECO:0000256" key="10">
    <source>
        <dbReference type="ARBA" id="ARBA00047767"/>
    </source>
</evidence>
<feature type="binding site" evidence="11">
    <location>
        <position position="209"/>
    </location>
    <ligand>
        <name>ATP</name>
        <dbReference type="ChEBI" id="CHEBI:30616"/>
    </ligand>
</feature>
<dbReference type="GO" id="GO:0005737">
    <property type="term" value="C:cytoplasm"/>
    <property type="evidence" value="ECO:0007669"/>
    <property type="project" value="UniProtKB-SubCell"/>
</dbReference>
<organism evidence="13 14">
    <name type="scientific">Rubripirellula reticaptiva</name>
    <dbReference type="NCBI Taxonomy" id="2528013"/>
    <lineage>
        <taxon>Bacteria</taxon>
        <taxon>Pseudomonadati</taxon>
        <taxon>Planctomycetota</taxon>
        <taxon>Planctomycetia</taxon>
        <taxon>Pirellulales</taxon>
        <taxon>Pirellulaceae</taxon>
        <taxon>Rubripirellula</taxon>
    </lineage>
</organism>
<dbReference type="InterPro" id="IPR036393">
    <property type="entry name" value="AceGlu_kinase-like_sf"/>
</dbReference>
<evidence type="ECO:0000259" key="12">
    <source>
        <dbReference type="Pfam" id="PF00696"/>
    </source>
</evidence>
<dbReference type="GO" id="GO:0005524">
    <property type="term" value="F:ATP binding"/>
    <property type="evidence" value="ECO:0007669"/>
    <property type="project" value="UniProtKB-KW"/>
</dbReference>
<dbReference type="Proteomes" id="UP000317977">
    <property type="component" value="Unassembled WGS sequence"/>
</dbReference>
<feature type="domain" description="Aspartate/glutamate/uridylate kinase" evidence="12">
    <location>
        <begin position="52"/>
        <end position="263"/>
    </location>
</feature>
<feature type="binding site" evidence="11">
    <location>
        <position position="218"/>
    </location>
    <ligand>
        <name>ATP</name>
        <dbReference type="ChEBI" id="CHEBI:30616"/>
    </ligand>
</feature>
<dbReference type="GO" id="GO:0006225">
    <property type="term" value="P:UDP biosynthetic process"/>
    <property type="evidence" value="ECO:0007669"/>
    <property type="project" value="TreeGrafter"/>
</dbReference>
<accession>A0A5C6ELJ3</accession>
<evidence type="ECO:0000256" key="2">
    <source>
        <dbReference type="ARBA" id="ARBA00004791"/>
    </source>
</evidence>
<dbReference type="InterPro" id="IPR011817">
    <property type="entry name" value="Uridylate_kinase"/>
</dbReference>
<comment type="caution">
    <text evidence="13">The sequence shown here is derived from an EMBL/GenBank/DDBJ whole genome shotgun (WGS) entry which is preliminary data.</text>
</comment>
<keyword evidence="4 11" id="KW-0963">Cytoplasm</keyword>
<comment type="function">
    <text evidence="11">Catalyzes the reversible phosphorylation of UMP to UDP.</text>
</comment>
<comment type="activity regulation">
    <text evidence="11">Inhibited by UTP.</text>
</comment>
<evidence type="ECO:0000256" key="7">
    <source>
        <dbReference type="ARBA" id="ARBA00022777"/>
    </source>
</evidence>
<evidence type="ECO:0000256" key="1">
    <source>
        <dbReference type="ARBA" id="ARBA00004496"/>
    </source>
</evidence>
<evidence type="ECO:0000256" key="4">
    <source>
        <dbReference type="ARBA" id="ARBA00022490"/>
    </source>
</evidence>
<evidence type="ECO:0000256" key="3">
    <source>
        <dbReference type="ARBA" id="ARBA00007614"/>
    </source>
</evidence>
<evidence type="ECO:0000256" key="11">
    <source>
        <dbReference type="HAMAP-Rule" id="MF_01220"/>
    </source>
</evidence>
<comment type="subunit">
    <text evidence="11">Homohexamer.</text>
</comment>
<dbReference type="UniPathway" id="UPA00159">
    <property type="reaction ID" value="UER00275"/>
</dbReference>
<dbReference type="AlphaFoldDB" id="A0A5C6ELJ3"/>
<comment type="pathway">
    <text evidence="2 11">Pyrimidine metabolism; CTP biosynthesis via de novo pathway; UDP from UMP (UMPK route): step 1/1.</text>
</comment>
<dbReference type="PANTHER" id="PTHR42833">
    <property type="entry name" value="URIDYLATE KINASE"/>
    <property type="match status" value="1"/>
</dbReference>
<dbReference type="PIRSF" id="PIRSF005650">
    <property type="entry name" value="Uridylate_kin"/>
    <property type="match status" value="1"/>
</dbReference>
<keyword evidence="9 11" id="KW-0665">Pyrimidine biosynthesis</keyword>
<name>A0A5C6ELJ3_9BACT</name>
<dbReference type="FunFam" id="3.40.1160.10:FF:000001">
    <property type="entry name" value="Uridylate kinase"/>
    <property type="match status" value="1"/>
</dbReference>
<dbReference type="NCBIfam" id="TIGR02075">
    <property type="entry name" value="pyrH_bact"/>
    <property type="match status" value="1"/>
</dbReference>
<keyword evidence="5 11" id="KW-0808">Transferase</keyword>
<feature type="binding site" evidence="11">
    <location>
        <begin position="57"/>
        <end position="60"/>
    </location>
    <ligand>
        <name>ATP</name>
        <dbReference type="ChEBI" id="CHEBI:30616"/>
    </ligand>
</feature>
<evidence type="ECO:0000256" key="5">
    <source>
        <dbReference type="ARBA" id="ARBA00022679"/>
    </source>
</evidence>
<keyword evidence="7 11" id="KW-0418">Kinase</keyword>
<proteinExistence type="inferred from homology"/>
<comment type="catalytic activity">
    <reaction evidence="10 11">
        <text>UMP + ATP = UDP + ADP</text>
        <dbReference type="Rhea" id="RHEA:24400"/>
        <dbReference type="ChEBI" id="CHEBI:30616"/>
        <dbReference type="ChEBI" id="CHEBI:57865"/>
        <dbReference type="ChEBI" id="CHEBI:58223"/>
        <dbReference type="ChEBI" id="CHEBI:456216"/>
        <dbReference type="EC" id="2.7.4.22"/>
    </reaction>
</comment>
<keyword evidence="6 11" id="KW-0547">Nucleotide-binding</keyword>
<dbReference type="HAMAP" id="MF_01220_B">
    <property type="entry name" value="PyrH_B"/>
    <property type="match status" value="1"/>
</dbReference>
<dbReference type="SUPFAM" id="SSF53633">
    <property type="entry name" value="Carbamate kinase-like"/>
    <property type="match status" value="1"/>
</dbReference>
<dbReference type="InterPro" id="IPR015963">
    <property type="entry name" value="Uridylate_kinase_bac"/>
</dbReference>
<evidence type="ECO:0000313" key="14">
    <source>
        <dbReference type="Proteomes" id="UP000317977"/>
    </source>
</evidence>
<keyword evidence="14" id="KW-1185">Reference proteome</keyword>
<comment type="subcellular location">
    <subcellularLocation>
        <location evidence="1 11">Cytoplasm</location>
    </subcellularLocation>
</comment>
<feature type="binding site" evidence="11">
    <location>
        <position position="100"/>
    </location>
    <ligand>
        <name>ATP</name>
        <dbReference type="ChEBI" id="CHEBI:30616"/>
    </ligand>
</feature>
<evidence type="ECO:0000256" key="6">
    <source>
        <dbReference type="ARBA" id="ARBA00022741"/>
    </source>
</evidence>
<evidence type="ECO:0000256" key="9">
    <source>
        <dbReference type="ARBA" id="ARBA00022975"/>
    </source>
</evidence>
<feature type="binding site" evidence="11">
    <location>
        <position position="99"/>
    </location>
    <ligand>
        <name>UMP</name>
        <dbReference type="ChEBI" id="CHEBI:57865"/>
    </ligand>
</feature>